<comment type="catalytic activity">
    <reaction evidence="6 7">
        <text>(S)-lactate + NAD(+) = pyruvate + NADH + H(+)</text>
        <dbReference type="Rhea" id="RHEA:23444"/>
        <dbReference type="ChEBI" id="CHEBI:15361"/>
        <dbReference type="ChEBI" id="CHEBI:15378"/>
        <dbReference type="ChEBI" id="CHEBI:16651"/>
        <dbReference type="ChEBI" id="CHEBI:57540"/>
        <dbReference type="ChEBI" id="CHEBI:57945"/>
        <dbReference type="EC" id="1.1.1.27"/>
    </reaction>
</comment>
<evidence type="ECO:0000256" key="3">
    <source>
        <dbReference type="ARBA" id="ARBA00012967"/>
    </source>
</evidence>
<feature type="binding site" evidence="7">
    <location>
        <position position="112"/>
    </location>
    <ligand>
        <name>substrate</name>
    </ligand>
</feature>
<dbReference type="InterPro" id="IPR015955">
    <property type="entry name" value="Lactate_DH/Glyco_Ohase_4_C"/>
</dbReference>
<dbReference type="SUPFAM" id="SSF56327">
    <property type="entry name" value="LDH C-terminal domain-like"/>
    <property type="match status" value="1"/>
</dbReference>
<evidence type="ECO:0000313" key="12">
    <source>
        <dbReference type="EMBL" id="UWZ84456.1"/>
    </source>
</evidence>
<comment type="activity regulation">
    <text evidence="7">Allosterically activated by fructose 1,6-bisphosphate (FBP).</text>
</comment>
<dbReference type="InterPro" id="IPR036291">
    <property type="entry name" value="NAD(P)-bd_dom_sf"/>
</dbReference>
<dbReference type="EMBL" id="CP093313">
    <property type="protein sequence ID" value="UWZ84456.1"/>
    <property type="molecule type" value="Genomic_DNA"/>
</dbReference>
<feature type="binding site" evidence="7">
    <location>
        <position position="118"/>
    </location>
    <ligand>
        <name>substrate</name>
    </ligand>
</feature>
<dbReference type="InterPro" id="IPR011304">
    <property type="entry name" value="L-lactate_DH"/>
</dbReference>
<dbReference type="GO" id="GO:0006096">
    <property type="term" value="P:glycolytic process"/>
    <property type="evidence" value="ECO:0007669"/>
    <property type="project" value="UniProtKB-UniRule"/>
</dbReference>
<evidence type="ECO:0000256" key="8">
    <source>
        <dbReference type="PIRSR" id="PIRSR000102-1"/>
    </source>
</evidence>
<feature type="binding site" evidence="7">
    <location>
        <position position="43"/>
    </location>
    <ligand>
        <name>NAD(+)</name>
        <dbReference type="ChEBI" id="CHEBI:57540"/>
    </ligand>
</feature>
<accession>A0A9J7BP12</accession>
<organism evidence="12 13">
    <name type="scientific">Occallatibacter riparius</name>
    <dbReference type="NCBI Taxonomy" id="1002689"/>
    <lineage>
        <taxon>Bacteria</taxon>
        <taxon>Pseudomonadati</taxon>
        <taxon>Acidobacteriota</taxon>
        <taxon>Terriglobia</taxon>
        <taxon>Terriglobales</taxon>
        <taxon>Acidobacteriaceae</taxon>
        <taxon>Occallatibacter</taxon>
    </lineage>
</organism>
<comment type="subunit">
    <text evidence="7">Homotetramer.</text>
</comment>
<dbReference type="SUPFAM" id="SSF51735">
    <property type="entry name" value="NAD(P)-binding Rossmann-fold domains"/>
    <property type="match status" value="1"/>
</dbReference>
<feature type="binding site" evidence="7 9">
    <location>
        <position position="64"/>
    </location>
    <ligand>
        <name>NAD(+)</name>
        <dbReference type="ChEBI" id="CHEBI:57540"/>
    </ligand>
</feature>
<reference evidence="12" key="1">
    <citation type="submission" date="2021-04" db="EMBL/GenBank/DDBJ databases">
        <title>Phylogenetic analysis of Acidobacteriaceae.</title>
        <authorList>
            <person name="Qiu L."/>
            <person name="Zhang Q."/>
        </authorList>
    </citation>
    <scope>NUCLEOTIDE SEQUENCE</scope>
    <source>
        <strain evidence="12">DSM 25168</strain>
    </source>
</reference>
<feature type="binding site" evidence="7">
    <location>
        <position position="183"/>
    </location>
    <ligand>
        <name>beta-D-fructose 1,6-bisphosphate</name>
        <dbReference type="ChEBI" id="CHEBI:32966"/>
        <note>allosteric activator</note>
    </ligand>
</feature>
<keyword evidence="7" id="KW-0021">Allosteric enzyme</keyword>
<dbReference type="PANTHER" id="PTHR43128">
    <property type="entry name" value="L-2-HYDROXYCARBOXYLATE DEHYDROGENASE (NAD(P)(+))"/>
    <property type="match status" value="1"/>
</dbReference>
<dbReference type="Gene3D" id="3.90.110.10">
    <property type="entry name" value="Lactate dehydrogenase/glycoside hydrolase, family 4, C-terminal"/>
    <property type="match status" value="1"/>
</dbReference>
<dbReference type="EC" id="1.1.1.27" evidence="3 7"/>
<comment type="function">
    <text evidence="7">Catalyzes the conversion of lactate to pyruvate.</text>
</comment>
<evidence type="ECO:0000256" key="9">
    <source>
        <dbReference type="PIRSR" id="PIRSR000102-3"/>
    </source>
</evidence>
<feature type="binding site" evidence="7 9">
    <location>
        <begin position="148"/>
        <end position="150"/>
    </location>
    <ligand>
        <name>NAD(+)</name>
        <dbReference type="ChEBI" id="CHEBI:57540"/>
    </ligand>
</feature>
<feature type="binding site" evidence="7">
    <location>
        <begin position="109"/>
        <end position="110"/>
    </location>
    <ligand>
        <name>NAD(+)</name>
        <dbReference type="ChEBI" id="CHEBI:57540"/>
    </ligand>
</feature>
<feature type="binding site" evidence="7">
    <location>
        <begin position="150"/>
        <end position="153"/>
    </location>
    <ligand>
        <name>substrate</name>
    </ligand>
</feature>
<evidence type="ECO:0000259" key="11">
    <source>
        <dbReference type="Pfam" id="PF02866"/>
    </source>
</evidence>
<keyword evidence="4 7" id="KW-0560">Oxidoreductase</keyword>
<feature type="active site" description="Proton acceptor" evidence="7 8">
    <location>
        <position position="205"/>
    </location>
</feature>
<keyword evidence="7" id="KW-0597">Phosphoprotein</keyword>
<comment type="subcellular location">
    <subcellularLocation>
        <location evidence="7">Cytoplasm</location>
    </subcellularLocation>
</comment>
<feature type="domain" description="Lactate/malate dehydrogenase C-terminal" evidence="11">
    <location>
        <begin position="175"/>
        <end position="338"/>
    </location>
</feature>
<keyword evidence="5 7" id="KW-0520">NAD</keyword>
<evidence type="ECO:0000256" key="7">
    <source>
        <dbReference type="HAMAP-Rule" id="MF_00488"/>
    </source>
</evidence>
<dbReference type="CDD" id="cd05292">
    <property type="entry name" value="LDH_2"/>
    <property type="match status" value="1"/>
</dbReference>
<dbReference type="GO" id="GO:0006089">
    <property type="term" value="P:lactate metabolic process"/>
    <property type="evidence" value="ECO:0007669"/>
    <property type="project" value="TreeGrafter"/>
</dbReference>
<protein>
    <recommendedName>
        <fullName evidence="3 7">L-lactate dehydrogenase</fullName>
        <shortName evidence="7">L-LDH</shortName>
        <ecNumber evidence="3 7">1.1.1.27</ecNumber>
    </recommendedName>
</protein>
<evidence type="ECO:0000256" key="1">
    <source>
        <dbReference type="ARBA" id="ARBA00004843"/>
    </source>
</evidence>
<feature type="binding site" evidence="9">
    <location>
        <position position="125"/>
    </location>
    <ligand>
        <name>NAD(+)</name>
        <dbReference type="ChEBI" id="CHEBI:57540"/>
    </ligand>
</feature>
<dbReference type="PIRSF" id="PIRSF000102">
    <property type="entry name" value="Lac_mal_DH"/>
    <property type="match status" value="1"/>
</dbReference>
<evidence type="ECO:0000256" key="6">
    <source>
        <dbReference type="ARBA" id="ARBA00049258"/>
    </source>
</evidence>
<dbReference type="Proteomes" id="UP001059380">
    <property type="component" value="Chromosome"/>
</dbReference>
<dbReference type="GO" id="GO:0005737">
    <property type="term" value="C:cytoplasm"/>
    <property type="evidence" value="ECO:0007669"/>
    <property type="project" value="UniProtKB-SubCell"/>
</dbReference>
<dbReference type="GO" id="GO:0004459">
    <property type="term" value="F:L-lactate dehydrogenase (NAD+) activity"/>
    <property type="evidence" value="ECO:0007669"/>
    <property type="project" value="UniProtKB-UniRule"/>
</dbReference>
<dbReference type="PANTHER" id="PTHR43128:SF16">
    <property type="entry name" value="L-LACTATE DEHYDROGENASE"/>
    <property type="match status" value="1"/>
</dbReference>
<dbReference type="RefSeq" id="WP_260793961.1">
    <property type="nucleotide sequence ID" value="NZ_CP093313.1"/>
</dbReference>
<sequence length="343" mass="36369">MASENGGLAGEVLAGAGEVSAPNRNGGRNSTRRKVGIIGAGSVGATIAYAAMIRGVARHISLFDIAKSKVDAEVLDLNHGLLFAPQAMVDGSDDVEVLRDCDVVVMTAGAKQKPGETRMDLAAANANLCKKILPDVVRVAPDAMLLLVTNPVDVITDLAIKITGFEWNRVIGSGTVLDSSRFRYLVAKHCGVAVQNVHAYIAGEHGDTEIPLWSSATIGSIPLNQWAVQGHGRLAAKDKDEIVRNVKEAAYQVIQGKGATNYAVGLAVTNILESILYDESRVLAVSGRLQGFRGMEDVCLSVPRIVSCRGIEPPLPIPMTVDEETGLQASAERIRSVVHELGF</sequence>
<feature type="domain" description="Lactate/malate dehydrogenase N-terminal" evidence="10">
    <location>
        <begin position="34"/>
        <end position="172"/>
    </location>
</feature>
<comment type="caution">
    <text evidence="7">Lacks conserved residue(s) required for the propagation of feature annotation.</text>
</comment>
<feature type="binding site" evidence="7">
    <location>
        <position position="173"/>
    </location>
    <ligand>
        <name>NAD(+)</name>
        <dbReference type="ChEBI" id="CHEBI:57540"/>
    </ligand>
</feature>
<dbReference type="Pfam" id="PF02866">
    <property type="entry name" value="Ldh_1_C"/>
    <property type="match status" value="1"/>
</dbReference>
<evidence type="ECO:0000259" key="10">
    <source>
        <dbReference type="Pfam" id="PF00056"/>
    </source>
</evidence>
<proteinExistence type="inferred from homology"/>
<dbReference type="HAMAP" id="MF_00488">
    <property type="entry name" value="Lactate_dehydrog"/>
    <property type="match status" value="1"/>
</dbReference>
<evidence type="ECO:0000256" key="4">
    <source>
        <dbReference type="ARBA" id="ARBA00023002"/>
    </source>
</evidence>
<dbReference type="Gene3D" id="3.40.50.720">
    <property type="entry name" value="NAD(P)-binding Rossmann-like Domain"/>
    <property type="match status" value="1"/>
</dbReference>
<keyword evidence="7" id="KW-0963">Cytoplasm</keyword>
<dbReference type="InterPro" id="IPR018177">
    <property type="entry name" value="L-lactate_DH_AS"/>
</dbReference>
<feature type="binding site" evidence="7">
    <location>
        <position position="69"/>
    </location>
    <ligand>
        <name>NAD(+)</name>
        <dbReference type="ChEBI" id="CHEBI:57540"/>
    </ligand>
</feature>
<dbReference type="AlphaFoldDB" id="A0A9J7BP12"/>
<feature type="binding site" evidence="7">
    <location>
        <position position="198"/>
    </location>
    <ligand>
        <name>beta-D-fructose 1,6-bisphosphate</name>
        <dbReference type="ChEBI" id="CHEBI:32966"/>
        <note>allosteric activator</note>
    </ligand>
</feature>
<dbReference type="InterPro" id="IPR022383">
    <property type="entry name" value="Lactate/malate_DH_C"/>
</dbReference>
<feature type="binding site" evidence="7">
    <location>
        <position position="260"/>
    </location>
    <ligand>
        <name>substrate</name>
    </ligand>
</feature>
<comment type="pathway">
    <text evidence="1 7">Fermentation; pyruvate fermentation to lactate; (S)-lactate from pyruvate: step 1/1.</text>
</comment>
<dbReference type="InterPro" id="IPR001557">
    <property type="entry name" value="L-lactate/malate_DH"/>
</dbReference>
<comment type="similarity">
    <text evidence="2 7">Belongs to the LDH/MDH superfamily. LDH family.</text>
</comment>
<evidence type="ECO:0000256" key="5">
    <source>
        <dbReference type="ARBA" id="ARBA00023027"/>
    </source>
</evidence>
<dbReference type="NCBIfam" id="TIGR01771">
    <property type="entry name" value="L-LDH-NAD"/>
    <property type="match status" value="1"/>
</dbReference>
<dbReference type="Pfam" id="PF00056">
    <property type="entry name" value="Ldh_1_N"/>
    <property type="match status" value="1"/>
</dbReference>
<feature type="binding site" evidence="9">
    <location>
        <begin position="39"/>
        <end position="44"/>
    </location>
    <ligand>
        <name>NAD(+)</name>
        <dbReference type="ChEBI" id="CHEBI:57540"/>
    </ligand>
</feature>
<dbReference type="KEGG" id="orp:MOP44_00640"/>
<feature type="binding site" evidence="7">
    <location>
        <begin position="178"/>
        <end position="181"/>
    </location>
    <ligand>
        <name>substrate</name>
    </ligand>
</feature>
<evidence type="ECO:0000256" key="2">
    <source>
        <dbReference type="ARBA" id="ARBA00006054"/>
    </source>
</evidence>
<dbReference type="InterPro" id="IPR001236">
    <property type="entry name" value="Lactate/malate_DH_N"/>
</dbReference>
<name>A0A9J7BP12_9BACT</name>
<dbReference type="PRINTS" id="PR00086">
    <property type="entry name" value="LLDHDRGNASE"/>
</dbReference>
<dbReference type="PROSITE" id="PS00064">
    <property type="entry name" value="L_LDH"/>
    <property type="match status" value="1"/>
</dbReference>
<feature type="modified residue" description="Phosphotyrosine" evidence="7">
    <location>
        <position position="251"/>
    </location>
</feature>
<evidence type="ECO:0000313" key="13">
    <source>
        <dbReference type="Proteomes" id="UP001059380"/>
    </source>
</evidence>
<gene>
    <name evidence="7" type="primary">ldh</name>
    <name evidence="12" type="ORF">MOP44_00640</name>
</gene>
<keyword evidence="13" id="KW-1185">Reference proteome</keyword>